<reference evidence="1 3" key="1">
    <citation type="submission" date="2018-06" db="EMBL/GenBank/DDBJ databases">
        <authorList>
            <consortium name="Pathogen Informatics"/>
            <person name="Doyle S."/>
        </authorList>
    </citation>
    <scope>NUCLEOTIDE SEQUENCE [LARGE SCALE GENOMIC DNA]</scope>
    <source>
        <strain evidence="1 3">NCTC11679</strain>
    </source>
</reference>
<proteinExistence type="predicted"/>
<dbReference type="EMBL" id="UGMG01000005">
    <property type="protein sequence ID" value="STX11988.1"/>
    <property type="molecule type" value="Genomic_DNA"/>
</dbReference>
<dbReference type="AlphaFoldDB" id="A0A378H4H2"/>
<name>A0A378H4H2_KLEPN</name>
<dbReference type="EMBL" id="UGMG01000007">
    <property type="protein sequence ID" value="STX12026.1"/>
    <property type="molecule type" value="Genomic_DNA"/>
</dbReference>
<organism evidence="1 3">
    <name type="scientific">Klebsiella pneumoniae</name>
    <dbReference type="NCBI Taxonomy" id="573"/>
    <lineage>
        <taxon>Bacteria</taxon>
        <taxon>Pseudomonadati</taxon>
        <taxon>Pseudomonadota</taxon>
        <taxon>Gammaproteobacteria</taxon>
        <taxon>Enterobacterales</taxon>
        <taxon>Enterobacteriaceae</taxon>
        <taxon>Klebsiella/Raoultella group</taxon>
        <taxon>Klebsiella</taxon>
        <taxon>Klebsiella pneumoniae complex</taxon>
    </lineage>
</organism>
<evidence type="ECO:0000313" key="3">
    <source>
        <dbReference type="Proteomes" id="UP000255239"/>
    </source>
</evidence>
<evidence type="ECO:0000313" key="2">
    <source>
        <dbReference type="EMBL" id="STX12026.1"/>
    </source>
</evidence>
<gene>
    <name evidence="1" type="ORF">NCTC11679_06451</name>
    <name evidence="2" type="ORF">NCTC11679_06491</name>
</gene>
<accession>A0A378H4H2</accession>
<protein>
    <submittedName>
        <fullName evidence="1">Plasmid-partitioning protein</fullName>
    </submittedName>
</protein>
<dbReference type="Gene3D" id="6.10.140.1550">
    <property type="match status" value="1"/>
</dbReference>
<dbReference type="Proteomes" id="UP000255239">
    <property type="component" value="Unassembled WGS sequence"/>
</dbReference>
<evidence type="ECO:0000313" key="1">
    <source>
        <dbReference type="EMBL" id="STX11988.1"/>
    </source>
</evidence>
<sequence length="86" mass="9923">MLDAAQQLLRMKKQGEKFEPMRIIQALQDFIKTNAKDTQKTEKAYGEGVVAKYNGNYVTLKFDNRKIPSSLMKKIEALLESELEKK</sequence>